<dbReference type="OrthoDB" id="75724at2759"/>
<dbReference type="InParanoid" id="A0A6P8P026"/>
<evidence type="ECO:0000313" key="1">
    <source>
        <dbReference type="Proteomes" id="UP000515159"/>
    </source>
</evidence>
<proteinExistence type="predicted"/>
<dbReference type="Gene3D" id="3.40.525.10">
    <property type="entry name" value="CRAL-TRIO lipid binding domain"/>
    <property type="match status" value="1"/>
</dbReference>
<name>A0A6P8P026_GEOSA</name>
<sequence>MLCERVYIFRASSLSSYVFWCKLRIIFVGLLWTTSSLLASFASEYPELFENIHTEAVRSKIEAGYPGVESNRDEYGRVILLFDIENWDYEEVTFDEVFVHGEDLEAFFRRLILISCQQILEATCQNMMVKSLLTSSLEPLKLPSFNSQNVSYTNLVASRALPKKCTFHSPLKSEPYRQEEKHLV</sequence>
<accession>A0A6P8P026</accession>
<gene>
    <name evidence="2" type="primary">LOC117348610</name>
</gene>
<organism evidence="1 2">
    <name type="scientific">Geotrypetes seraphini</name>
    <name type="common">Gaboon caecilian</name>
    <name type="synonym">Caecilia seraphini</name>
    <dbReference type="NCBI Taxonomy" id="260995"/>
    <lineage>
        <taxon>Eukaryota</taxon>
        <taxon>Metazoa</taxon>
        <taxon>Chordata</taxon>
        <taxon>Craniata</taxon>
        <taxon>Vertebrata</taxon>
        <taxon>Euteleostomi</taxon>
        <taxon>Amphibia</taxon>
        <taxon>Gymnophiona</taxon>
        <taxon>Geotrypetes</taxon>
    </lineage>
</organism>
<dbReference type="RefSeq" id="XP_033776814.1">
    <property type="nucleotide sequence ID" value="XM_033920923.1"/>
</dbReference>
<keyword evidence="1" id="KW-1185">Reference proteome</keyword>
<dbReference type="InterPro" id="IPR036865">
    <property type="entry name" value="CRAL-TRIO_dom_sf"/>
</dbReference>
<dbReference type="KEGG" id="gsh:117348610"/>
<dbReference type="AlphaFoldDB" id="A0A6P8P026"/>
<reference evidence="2" key="1">
    <citation type="submission" date="2025-08" db="UniProtKB">
        <authorList>
            <consortium name="RefSeq"/>
        </authorList>
    </citation>
    <scope>IDENTIFICATION</scope>
</reference>
<protein>
    <submittedName>
        <fullName evidence="2">Retinaldehyde-binding protein 1-like isoform X1</fullName>
    </submittedName>
</protein>
<evidence type="ECO:0000313" key="2">
    <source>
        <dbReference type="RefSeq" id="XP_033776814.1"/>
    </source>
</evidence>
<dbReference type="GeneID" id="117348610"/>
<dbReference type="Proteomes" id="UP000515159">
    <property type="component" value="Chromosome 14"/>
</dbReference>